<organism evidence="3 4">
    <name type="scientific">Fodinicola feengrottensis</name>
    <dbReference type="NCBI Taxonomy" id="435914"/>
    <lineage>
        <taxon>Bacteria</taxon>
        <taxon>Bacillati</taxon>
        <taxon>Actinomycetota</taxon>
        <taxon>Actinomycetes</taxon>
        <taxon>Mycobacteriales</taxon>
        <taxon>Fodinicola</taxon>
    </lineage>
</organism>
<evidence type="ECO:0000256" key="1">
    <source>
        <dbReference type="ARBA" id="ARBA00022801"/>
    </source>
</evidence>
<dbReference type="GO" id="GO:0016787">
    <property type="term" value="F:hydrolase activity"/>
    <property type="evidence" value="ECO:0007669"/>
    <property type="project" value="UniProtKB-KW"/>
</dbReference>
<dbReference type="Gene3D" id="3.40.50.1820">
    <property type="entry name" value="alpha/beta hydrolase"/>
    <property type="match status" value="1"/>
</dbReference>
<dbReference type="PANTHER" id="PTHR48081:SF8">
    <property type="entry name" value="ALPHA_BETA HYDROLASE FOLD-3 DOMAIN-CONTAINING PROTEIN-RELATED"/>
    <property type="match status" value="1"/>
</dbReference>
<dbReference type="InterPro" id="IPR013094">
    <property type="entry name" value="AB_hydrolase_3"/>
</dbReference>
<reference evidence="4" key="1">
    <citation type="journal article" date="2019" name="Int. J. Syst. Evol. Microbiol.">
        <title>The Global Catalogue of Microorganisms (GCM) 10K type strain sequencing project: providing services to taxonomists for standard genome sequencing and annotation.</title>
        <authorList>
            <consortium name="The Broad Institute Genomics Platform"/>
            <consortium name="The Broad Institute Genome Sequencing Center for Infectious Disease"/>
            <person name="Wu L."/>
            <person name="Ma J."/>
        </authorList>
    </citation>
    <scope>NUCLEOTIDE SEQUENCE [LARGE SCALE GENOMIC DNA]</scope>
    <source>
        <strain evidence="4">JCM 14718</strain>
    </source>
</reference>
<evidence type="ECO:0000259" key="2">
    <source>
        <dbReference type="Pfam" id="PF07859"/>
    </source>
</evidence>
<sequence length="299" mass="30991">MPVNHVPFTPAEVAAVRAQLPTVFRDPPVLTGKADRSEVLPSTGGVPGQWITATDRVPTPEDGVTIYVHGGGFSISNPPLELVMAQRLSEATGRPAFAVDYRLAPAHPFPAAIDDVVAVYRSLCDQGVPAERILLVGESAGGTLVLSILLVLAAAGDALPGGVISVSPVTDFVGDSPSIKANEGRDVINPAMLGPIATQYLAGARPDVAPQSPIYGELGGLSPILLAVGADELLLDDSRRFAAAAEAAGTPVTLDIYQGLPHVFHAAVLVPAADQLTVATTYLRRVADWISALPARGRI</sequence>
<evidence type="ECO:0000313" key="4">
    <source>
        <dbReference type="Proteomes" id="UP001500618"/>
    </source>
</evidence>
<keyword evidence="1 3" id="KW-0378">Hydrolase</keyword>
<protein>
    <submittedName>
        <fullName evidence="3">Alpha/beta hydrolase</fullName>
    </submittedName>
</protein>
<dbReference type="RefSeq" id="WP_344315304.1">
    <property type="nucleotide sequence ID" value="NZ_BAAANY010000045.1"/>
</dbReference>
<evidence type="ECO:0000313" key="3">
    <source>
        <dbReference type="EMBL" id="GAA1720678.1"/>
    </source>
</evidence>
<dbReference type="EMBL" id="BAAANY010000045">
    <property type="protein sequence ID" value="GAA1720678.1"/>
    <property type="molecule type" value="Genomic_DNA"/>
</dbReference>
<dbReference type="InterPro" id="IPR050300">
    <property type="entry name" value="GDXG_lipolytic_enzyme"/>
</dbReference>
<proteinExistence type="predicted"/>
<feature type="domain" description="Alpha/beta hydrolase fold-3" evidence="2">
    <location>
        <begin position="66"/>
        <end position="265"/>
    </location>
</feature>
<gene>
    <name evidence="3" type="ORF">GCM10009765_81120</name>
</gene>
<name>A0ABP4V9U0_9ACTN</name>
<dbReference type="InterPro" id="IPR029058">
    <property type="entry name" value="AB_hydrolase_fold"/>
</dbReference>
<dbReference type="PANTHER" id="PTHR48081">
    <property type="entry name" value="AB HYDROLASE SUPERFAMILY PROTEIN C4A8.06C"/>
    <property type="match status" value="1"/>
</dbReference>
<dbReference type="Pfam" id="PF07859">
    <property type="entry name" value="Abhydrolase_3"/>
    <property type="match status" value="1"/>
</dbReference>
<keyword evidence="4" id="KW-1185">Reference proteome</keyword>
<dbReference type="Proteomes" id="UP001500618">
    <property type="component" value="Unassembled WGS sequence"/>
</dbReference>
<dbReference type="SUPFAM" id="SSF53474">
    <property type="entry name" value="alpha/beta-Hydrolases"/>
    <property type="match status" value="1"/>
</dbReference>
<accession>A0ABP4V9U0</accession>
<comment type="caution">
    <text evidence="3">The sequence shown here is derived from an EMBL/GenBank/DDBJ whole genome shotgun (WGS) entry which is preliminary data.</text>
</comment>